<organism evidence="1 2">
    <name type="scientific">Schistosoma mattheei</name>
    <dbReference type="NCBI Taxonomy" id="31246"/>
    <lineage>
        <taxon>Eukaryota</taxon>
        <taxon>Metazoa</taxon>
        <taxon>Spiralia</taxon>
        <taxon>Lophotrochozoa</taxon>
        <taxon>Platyhelminthes</taxon>
        <taxon>Trematoda</taxon>
        <taxon>Digenea</taxon>
        <taxon>Strigeidida</taxon>
        <taxon>Schistosomatoidea</taxon>
        <taxon>Schistosomatidae</taxon>
        <taxon>Schistosoma</taxon>
    </lineage>
</organism>
<accession>A0A183NT69</accession>
<dbReference type="AlphaFoldDB" id="A0A183NT69"/>
<gene>
    <name evidence="1" type="ORF">SMTD_LOCUS5305</name>
</gene>
<dbReference type="SUPFAM" id="SSF50729">
    <property type="entry name" value="PH domain-like"/>
    <property type="match status" value="1"/>
</dbReference>
<dbReference type="Gene3D" id="2.30.29.30">
    <property type="entry name" value="Pleckstrin-homology domain (PH domain)/Phosphotyrosine-binding domain (PTB)"/>
    <property type="match status" value="1"/>
</dbReference>
<name>A0A183NT69_9TREM</name>
<dbReference type="EMBL" id="UZAL01026967">
    <property type="protein sequence ID" value="VDP28037.1"/>
    <property type="molecule type" value="Genomic_DNA"/>
</dbReference>
<evidence type="ECO:0000313" key="1">
    <source>
        <dbReference type="EMBL" id="VDP28037.1"/>
    </source>
</evidence>
<proteinExistence type="predicted"/>
<dbReference type="Proteomes" id="UP000269396">
    <property type="component" value="Unassembled WGS sequence"/>
</dbReference>
<dbReference type="InterPro" id="IPR011993">
    <property type="entry name" value="PH-like_dom_sf"/>
</dbReference>
<keyword evidence="2" id="KW-1185">Reference proteome</keyword>
<sequence>MRSISLSASPQLYGLRLLGLRDKNITCNHVLCRHLTYSEVKKMYGIRDLQLAIYLFPTKFEEAARNDRATLFYLHQQGKAFKKAVQNYLAKIIHYSEEDCALDLLNRYLVLLQFDRDTFKCRLGAGWGIPVDLIIGPRFQISIVVENGRQPRHLAYFASIRQVIVTKVHIQSKECYQVKIGMEQSITVASNNSNNGQFDFISFTFTTPEEADTVVHLLEGYCGESMDDILSNGTLNSLNNHESKWQINSGITCSDFLPNGCPFRLCKTTKSQLQSKQSSLLLIIVIH</sequence>
<dbReference type="Pfam" id="PF21477">
    <property type="entry name" value="FERM_C_FAK1"/>
    <property type="match status" value="1"/>
</dbReference>
<dbReference type="InterPro" id="IPR049385">
    <property type="entry name" value="FAK1-like_FERM_C"/>
</dbReference>
<dbReference type="STRING" id="31246.A0A183NT69"/>
<protein>
    <submittedName>
        <fullName evidence="1">Uncharacterized protein</fullName>
    </submittedName>
</protein>
<evidence type="ECO:0000313" key="2">
    <source>
        <dbReference type="Proteomes" id="UP000269396"/>
    </source>
</evidence>
<reference evidence="1 2" key="1">
    <citation type="submission" date="2018-11" db="EMBL/GenBank/DDBJ databases">
        <authorList>
            <consortium name="Pathogen Informatics"/>
        </authorList>
    </citation>
    <scope>NUCLEOTIDE SEQUENCE [LARGE SCALE GENOMIC DNA]</scope>
    <source>
        <strain>Denwood</strain>
        <strain evidence="2">Zambia</strain>
    </source>
</reference>